<evidence type="ECO:0000313" key="2">
    <source>
        <dbReference type="Proteomes" id="UP001187315"/>
    </source>
</evidence>
<dbReference type="AlphaFoldDB" id="A0AA88IF60"/>
<name>A0AA88IF60_TACVA</name>
<evidence type="ECO:0000313" key="1">
    <source>
        <dbReference type="EMBL" id="KAK2815305.1"/>
    </source>
</evidence>
<keyword evidence="2" id="KW-1185">Reference proteome</keyword>
<gene>
    <name evidence="1" type="ORF">Q7C36_023571</name>
</gene>
<dbReference type="EMBL" id="JAVHJS010000026">
    <property type="protein sequence ID" value="KAK2815305.1"/>
    <property type="molecule type" value="Genomic_DNA"/>
</dbReference>
<organism evidence="1 2">
    <name type="scientific">Tachysurus vachellii</name>
    <name type="common">Darkbarbel catfish</name>
    <name type="synonym">Pelteobagrus vachellii</name>
    <dbReference type="NCBI Taxonomy" id="175792"/>
    <lineage>
        <taxon>Eukaryota</taxon>
        <taxon>Metazoa</taxon>
        <taxon>Chordata</taxon>
        <taxon>Craniata</taxon>
        <taxon>Vertebrata</taxon>
        <taxon>Euteleostomi</taxon>
        <taxon>Actinopterygii</taxon>
        <taxon>Neopterygii</taxon>
        <taxon>Teleostei</taxon>
        <taxon>Ostariophysi</taxon>
        <taxon>Siluriformes</taxon>
        <taxon>Bagridae</taxon>
        <taxon>Tachysurus</taxon>
    </lineage>
</organism>
<protein>
    <submittedName>
        <fullName evidence="1">Uncharacterized protein</fullName>
    </submittedName>
</protein>
<accession>A0AA88IF60</accession>
<reference evidence="1" key="1">
    <citation type="submission" date="2023-08" db="EMBL/GenBank/DDBJ databases">
        <title>Pelteobagrus vachellii genome.</title>
        <authorList>
            <person name="Liu H."/>
        </authorList>
    </citation>
    <scope>NUCLEOTIDE SEQUENCE</scope>
    <source>
        <strain evidence="1">PRFRI_2022a</strain>
        <tissue evidence="1">Muscle</tissue>
    </source>
</reference>
<dbReference type="Proteomes" id="UP001187315">
    <property type="component" value="Unassembled WGS sequence"/>
</dbReference>
<comment type="caution">
    <text evidence="1">The sequence shown here is derived from an EMBL/GenBank/DDBJ whole genome shotgun (WGS) entry which is preliminary data.</text>
</comment>
<proteinExistence type="predicted"/>
<sequence length="156" mass="17468">MSTRFVIRCVMACVNFTMDVIEDQAARPSSAPVYEARTSSLGRHADMQWDIEHWTWSRVCCIFNIEVCSSSCSESRSSPAFCSWLLIFLLDAVQKPQTLTVLFSLQHIMSGHFFDRNSAAVCGFKQPKCSCLFGGTPGAVCDSVRHTDLHRPHISD</sequence>